<dbReference type="SUPFAM" id="SSF46785">
    <property type="entry name" value="Winged helix' DNA-binding domain"/>
    <property type="match status" value="1"/>
</dbReference>
<dbReference type="Gene3D" id="3.30.1340.20">
    <property type="entry name" value="3H domain"/>
    <property type="match status" value="1"/>
</dbReference>
<keyword evidence="5" id="KW-1185">Reference proteome</keyword>
<gene>
    <name evidence="4" type="ORF">JOD01_001332</name>
</gene>
<dbReference type="GO" id="GO:0046872">
    <property type="term" value="F:metal ion binding"/>
    <property type="evidence" value="ECO:0007669"/>
    <property type="project" value="UniProtKB-KW"/>
</dbReference>
<name>A0A938XTE1_9BACL</name>
<dbReference type="InterPro" id="IPR004173">
    <property type="entry name" value="3H_domain"/>
</dbReference>
<dbReference type="Proteomes" id="UP000717624">
    <property type="component" value="Unassembled WGS sequence"/>
</dbReference>
<dbReference type="InterPro" id="IPR036390">
    <property type="entry name" value="WH_DNA-bd_sf"/>
</dbReference>
<dbReference type="InterPro" id="IPR036388">
    <property type="entry name" value="WH-like_DNA-bd_sf"/>
</dbReference>
<keyword evidence="1" id="KW-0479">Metal-binding</keyword>
<feature type="binding site" evidence="1">
    <location>
        <position position="84"/>
    </location>
    <ligand>
        <name>Ni(2+)</name>
        <dbReference type="ChEBI" id="CHEBI:49786"/>
    </ligand>
</feature>
<protein>
    <submittedName>
        <fullName evidence="4">Transcriptional regulator of NAD metabolism</fullName>
    </submittedName>
</protein>
<dbReference type="Pfam" id="PF02829">
    <property type="entry name" value="3H"/>
    <property type="match status" value="1"/>
</dbReference>
<dbReference type="InterPro" id="IPR035922">
    <property type="entry name" value="3H_dom_sf"/>
</dbReference>
<dbReference type="AlphaFoldDB" id="A0A938XTE1"/>
<accession>A0A938XTE1</accession>
<reference evidence="4" key="1">
    <citation type="submission" date="2021-01" db="EMBL/GenBank/DDBJ databases">
        <title>Genomic Encyclopedia of Type Strains, Phase IV (KMG-IV): sequencing the most valuable type-strain genomes for metagenomic binning, comparative biology and taxonomic classification.</title>
        <authorList>
            <person name="Goeker M."/>
        </authorList>
    </citation>
    <scope>NUCLEOTIDE SEQUENCE</scope>
    <source>
        <strain evidence="4">DSM 25523</strain>
    </source>
</reference>
<proteinExistence type="predicted"/>
<dbReference type="Gene3D" id="1.10.10.10">
    <property type="entry name" value="Winged helix-like DNA-binding domain superfamily/Winged helix DNA-binding domain"/>
    <property type="match status" value="1"/>
</dbReference>
<keyword evidence="1" id="KW-0533">Nickel</keyword>
<dbReference type="RefSeq" id="WP_204517451.1">
    <property type="nucleotide sequence ID" value="NZ_BAABIN010000038.1"/>
</dbReference>
<dbReference type="PIRSF" id="PIRSF037847">
    <property type="entry name" value="NiaR"/>
    <property type="match status" value="1"/>
</dbReference>
<dbReference type="Pfam" id="PF08279">
    <property type="entry name" value="HTH_11"/>
    <property type="match status" value="1"/>
</dbReference>
<evidence type="ECO:0000256" key="1">
    <source>
        <dbReference type="PIRSR" id="PIRSR037847-1"/>
    </source>
</evidence>
<organism evidence="4 5">
    <name type="scientific">Brevibacillus fulvus</name>
    <dbReference type="NCBI Taxonomy" id="1125967"/>
    <lineage>
        <taxon>Bacteria</taxon>
        <taxon>Bacillati</taxon>
        <taxon>Bacillota</taxon>
        <taxon>Bacilli</taxon>
        <taxon>Bacillales</taxon>
        <taxon>Paenibacillaceae</taxon>
        <taxon>Brevibacillus</taxon>
    </lineage>
</organism>
<feature type="binding site" evidence="1">
    <location>
        <position position="145"/>
    </location>
    <ligand>
        <name>Ni(2+)</name>
        <dbReference type="ChEBI" id="CHEBI:49786"/>
    </ligand>
</feature>
<evidence type="ECO:0000313" key="4">
    <source>
        <dbReference type="EMBL" id="MBM7589732.1"/>
    </source>
</evidence>
<feature type="domain" description="Helix-turn-helix type 11" evidence="3">
    <location>
        <begin position="7"/>
        <end position="59"/>
    </location>
</feature>
<comment type="caution">
    <text evidence="4">The sequence shown here is derived from an EMBL/GenBank/DDBJ whole genome shotgun (WGS) entry which is preliminary data.</text>
</comment>
<dbReference type="EMBL" id="JAFBEB010000003">
    <property type="protein sequence ID" value="MBM7589732.1"/>
    <property type="molecule type" value="Genomic_DNA"/>
</dbReference>
<dbReference type="SUPFAM" id="SSF75500">
    <property type="entry name" value="Putative transcriptional regulator TM1602, C-terminal domain"/>
    <property type="match status" value="1"/>
</dbReference>
<feature type="binding site" evidence="1">
    <location>
        <position position="76"/>
    </location>
    <ligand>
        <name>Ni(2+)</name>
        <dbReference type="ChEBI" id="CHEBI:49786"/>
    </ligand>
</feature>
<dbReference type="PANTHER" id="PTHR40068">
    <property type="entry name" value="TRANSCRIPTION REPRESSOR NIAR-RELATED"/>
    <property type="match status" value="1"/>
</dbReference>
<dbReference type="PANTHER" id="PTHR40068:SF1">
    <property type="entry name" value="TRANSCRIPTION REPRESSOR NIAR-RELATED"/>
    <property type="match status" value="1"/>
</dbReference>
<evidence type="ECO:0000259" key="2">
    <source>
        <dbReference type="Pfam" id="PF02829"/>
    </source>
</evidence>
<feature type="domain" description="3H" evidence="2">
    <location>
        <begin position="74"/>
        <end position="167"/>
    </location>
</feature>
<evidence type="ECO:0000313" key="5">
    <source>
        <dbReference type="Proteomes" id="UP000717624"/>
    </source>
</evidence>
<sequence length="171" mass="19171">MSDRTERQKKLLNELASVDGAISGSELAERCQVTRQVVVHDIAILRAAGEPIVSTPRGYLLQRSPRLEERVLSVYHPPELTGVELQILVDYGFQIKDVIVEHPFYGELRGSLQLSSRRDVADFLKQIEANTGTLLSTLTDGYHLHTIQANSFAYLQEAIEQLQKNGIRVMA</sequence>
<dbReference type="InterPro" id="IPR013196">
    <property type="entry name" value="HTH_11"/>
</dbReference>
<dbReference type="InterPro" id="IPR026043">
    <property type="entry name" value="NadR"/>
</dbReference>
<feature type="binding site" evidence="1">
    <location>
        <position position="143"/>
    </location>
    <ligand>
        <name>Ni(2+)</name>
        <dbReference type="ChEBI" id="CHEBI:49786"/>
    </ligand>
</feature>
<evidence type="ECO:0000259" key="3">
    <source>
        <dbReference type="Pfam" id="PF08279"/>
    </source>
</evidence>